<dbReference type="NCBIfam" id="NF001159">
    <property type="entry name" value="PRK00150.1-3"/>
    <property type="match status" value="1"/>
</dbReference>
<comment type="catalytic activity">
    <reaction evidence="3">
        <text>N-terminal N-formyl-L-methionyl-[peptide] + H2O = N-terminal L-methionyl-[peptide] + formate</text>
        <dbReference type="Rhea" id="RHEA:24420"/>
        <dbReference type="Rhea" id="RHEA-COMP:10639"/>
        <dbReference type="Rhea" id="RHEA-COMP:10640"/>
        <dbReference type="ChEBI" id="CHEBI:15377"/>
        <dbReference type="ChEBI" id="CHEBI:15740"/>
        <dbReference type="ChEBI" id="CHEBI:49298"/>
        <dbReference type="ChEBI" id="CHEBI:64731"/>
        <dbReference type="EC" id="3.5.1.88"/>
    </reaction>
</comment>
<dbReference type="HAMAP" id="MF_00163">
    <property type="entry name" value="Pep_deformylase"/>
    <property type="match status" value="1"/>
</dbReference>
<sequence>MPMQIRRVGDPVLRTEVKEVVEVTDKIRNLLDNMAKKMYQADGVGLAAPQVGISKQLVVIDIGQGLIELINPQIIQKSEKTYIDQEACLSIPNQTGKVERNYKVTVKALNRHGEEIKLEGKGSLARAFQHEIDHLQGILFIDKVI</sequence>
<dbReference type="GO" id="GO:0046872">
    <property type="term" value="F:metal ion binding"/>
    <property type="evidence" value="ECO:0007669"/>
    <property type="project" value="UniProtKB-KW"/>
</dbReference>
<dbReference type="Proteomes" id="UP000093514">
    <property type="component" value="Unassembled WGS sequence"/>
</dbReference>
<dbReference type="PIRSF" id="PIRSF004749">
    <property type="entry name" value="Pep_def"/>
    <property type="match status" value="1"/>
</dbReference>
<dbReference type="GO" id="GO:0042586">
    <property type="term" value="F:peptide deformylase activity"/>
    <property type="evidence" value="ECO:0007669"/>
    <property type="project" value="UniProtKB-UniRule"/>
</dbReference>
<feature type="active site" evidence="3">
    <location>
        <position position="131"/>
    </location>
</feature>
<dbReference type="PANTHER" id="PTHR10458:SF22">
    <property type="entry name" value="PEPTIDE DEFORMYLASE"/>
    <property type="match status" value="1"/>
</dbReference>
<comment type="cofactor">
    <cofactor evidence="3">
        <name>Fe(2+)</name>
        <dbReference type="ChEBI" id="CHEBI:29033"/>
    </cofactor>
    <text evidence="3">Binds 1 Fe(2+) ion.</text>
</comment>
<protein>
    <recommendedName>
        <fullName evidence="3">Peptide deformylase</fullName>
        <shortName evidence="3">PDF</shortName>
        <ecNumber evidence="3">3.5.1.88</ecNumber>
    </recommendedName>
    <alternativeName>
        <fullName evidence="3">Polypeptide deformylase</fullName>
    </alternativeName>
</protein>
<comment type="caution">
    <text evidence="4">The sequence shown here is derived from an EMBL/GenBank/DDBJ whole genome shotgun (WGS) entry which is preliminary data.</text>
</comment>
<dbReference type="EC" id="3.5.1.88" evidence="3"/>
<keyword evidence="5" id="KW-1185">Reference proteome</keyword>
<reference evidence="5" key="1">
    <citation type="submission" date="2016-07" db="EMBL/GenBank/DDBJ databases">
        <authorList>
            <person name="Florea S."/>
            <person name="Webb J.S."/>
            <person name="Jaromczyk J."/>
            <person name="Schardl C.L."/>
        </authorList>
    </citation>
    <scope>NUCLEOTIDE SEQUENCE [LARGE SCALE GENOMIC DNA]</scope>
    <source>
        <strain evidence="5">Z6</strain>
    </source>
</reference>
<proteinExistence type="inferred from homology"/>
<keyword evidence="3" id="KW-0378">Hydrolase</keyword>
<dbReference type="PANTHER" id="PTHR10458">
    <property type="entry name" value="PEPTIDE DEFORMYLASE"/>
    <property type="match status" value="1"/>
</dbReference>
<comment type="function">
    <text evidence="3">Removes the formyl group from the N-terminal Met of newly synthesized proteins. Requires at least a dipeptide for an efficient rate of reaction. N-terminal L-methionine is a prerequisite for activity but the enzyme has broad specificity at other positions.</text>
</comment>
<dbReference type="CDD" id="cd00487">
    <property type="entry name" value="Pep_deformylase"/>
    <property type="match status" value="1"/>
</dbReference>
<reference evidence="4 5" key="2">
    <citation type="submission" date="2016-08" db="EMBL/GenBank/DDBJ databases">
        <title>Orenia metallireducens sp. nov. strain Z6, a Novel Metal-reducing Firmicute from the Deep Subsurface.</title>
        <authorList>
            <person name="Maxim B.I."/>
            <person name="Kenneth K."/>
            <person name="Flynn T.M."/>
            <person name="Oloughlin E.J."/>
            <person name="Locke R.A."/>
            <person name="Weber J.R."/>
            <person name="Egan S.M."/>
            <person name="Mackie R.I."/>
            <person name="Cann I.K."/>
        </authorList>
    </citation>
    <scope>NUCLEOTIDE SEQUENCE [LARGE SCALE GENOMIC DNA]</scope>
    <source>
        <strain evidence="4 5">Z6</strain>
    </source>
</reference>
<dbReference type="PRINTS" id="PR01576">
    <property type="entry name" value="PDEFORMYLASE"/>
</dbReference>
<dbReference type="AlphaFoldDB" id="A0A1C0A6P2"/>
<feature type="binding site" evidence="3">
    <location>
        <position position="130"/>
    </location>
    <ligand>
        <name>Fe cation</name>
        <dbReference type="ChEBI" id="CHEBI:24875"/>
    </ligand>
</feature>
<comment type="similarity">
    <text evidence="1 3">Belongs to the polypeptide deformylase family.</text>
</comment>
<dbReference type="OrthoDB" id="9784988at2"/>
<name>A0A1C0A6P2_9FIRM</name>
<evidence type="ECO:0000313" key="4">
    <source>
        <dbReference type="EMBL" id="OCL25820.1"/>
    </source>
</evidence>
<dbReference type="GO" id="GO:0006412">
    <property type="term" value="P:translation"/>
    <property type="evidence" value="ECO:0007669"/>
    <property type="project" value="UniProtKB-UniRule"/>
</dbReference>
<evidence type="ECO:0000256" key="3">
    <source>
        <dbReference type="HAMAP-Rule" id="MF_00163"/>
    </source>
</evidence>
<feature type="binding site" evidence="3">
    <location>
        <position position="134"/>
    </location>
    <ligand>
        <name>Fe cation</name>
        <dbReference type="ChEBI" id="CHEBI:24875"/>
    </ligand>
</feature>
<dbReference type="Pfam" id="PF01327">
    <property type="entry name" value="Pep_deformylase"/>
    <property type="match status" value="1"/>
</dbReference>
<keyword evidence="2 3" id="KW-0408">Iron</keyword>
<dbReference type="Gene3D" id="3.90.45.10">
    <property type="entry name" value="Peptide deformylase"/>
    <property type="match status" value="1"/>
</dbReference>
<dbReference type="SUPFAM" id="SSF56420">
    <property type="entry name" value="Peptide deformylase"/>
    <property type="match status" value="1"/>
</dbReference>
<keyword evidence="3" id="KW-0648">Protein biosynthesis</keyword>
<accession>A0A1C0A6P2</accession>
<gene>
    <name evidence="3" type="primary">def</name>
    <name evidence="4" type="ORF">U472_12340</name>
</gene>
<evidence type="ECO:0000313" key="5">
    <source>
        <dbReference type="Proteomes" id="UP000093514"/>
    </source>
</evidence>
<keyword evidence="3" id="KW-0479">Metal-binding</keyword>
<dbReference type="NCBIfam" id="TIGR00079">
    <property type="entry name" value="pept_deformyl"/>
    <property type="match status" value="1"/>
</dbReference>
<dbReference type="EMBL" id="LWDV01000010">
    <property type="protein sequence ID" value="OCL25820.1"/>
    <property type="molecule type" value="Genomic_DNA"/>
</dbReference>
<evidence type="ECO:0000256" key="2">
    <source>
        <dbReference type="ARBA" id="ARBA00023004"/>
    </source>
</evidence>
<feature type="binding site" evidence="3">
    <location>
        <position position="88"/>
    </location>
    <ligand>
        <name>Fe cation</name>
        <dbReference type="ChEBI" id="CHEBI:24875"/>
    </ligand>
</feature>
<dbReference type="InterPro" id="IPR023635">
    <property type="entry name" value="Peptide_deformylase"/>
</dbReference>
<evidence type="ECO:0000256" key="1">
    <source>
        <dbReference type="ARBA" id="ARBA00010759"/>
    </source>
</evidence>
<organism evidence="4 5">
    <name type="scientific">Orenia metallireducens</name>
    <dbReference type="NCBI Taxonomy" id="1413210"/>
    <lineage>
        <taxon>Bacteria</taxon>
        <taxon>Bacillati</taxon>
        <taxon>Bacillota</taxon>
        <taxon>Clostridia</taxon>
        <taxon>Halanaerobiales</taxon>
        <taxon>Halobacteroidaceae</taxon>
        <taxon>Orenia</taxon>
    </lineage>
</organism>
<dbReference type="InterPro" id="IPR036821">
    <property type="entry name" value="Peptide_deformylase_sf"/>
</dbReference>